<feature type="domain" description="T-SNARE coiled-coil homology" evidence="9">
    <location>
        <begin position="580"/>
        <end position="642"/>
    </location>
</feature>
<evidence type="ECO:0000259" key="9">
    <source>
        <dbReference type="PROSITE" id="PS50192"/>
    </source>
</evidence>
<feature type="domain" description="Methyl-accepting transducer" evidence="8">
    <location>
        <begin position="414"/>
        <end position="664"/>
    </location>
</feature>
<dbReference type="InterPro" id="IPR004089">
    <property type="entry name" value="MCPsignal_dom"/>
</dbReference>
<evidence type="ECO:0000259" key="10">
    <source>
        <dbReference type="PROSITE" id="PS50885"/>
    </source>
</evidence>
<dbReference type="PROSITE" id="PS50111">
    <property type="entry name" value="CHEMOTAXIS_TRANSDUC_2"/>
    <property type="match status" value="1"/>
</dbReference>
<feature type="region of interest" description="Disordered" evidence="6">
    <location>
        <begin position="630"/>
        <end position="665"/>
    </location>
</feature>
<reference evidence="11 12" key="1">
    <citation type="submission" date="2020-03" db="EMBL/GenBank/DDBJ databases">
        <title>Genomic Encyclopedia of Type Strains, Phase IV (KMG-IV): sequencing the most valuable type-strain genomes for metagenomic binning, comparative biology and taxonomic classification.</title>
        <authorList>
            <person name="Goeker M."/>
        </authorList>
    </citation>
    <scope>NUCLEOTIDE SEQUENCE [LARGE SCALE GENOMIC DNA]</scope>
    <source>
        <strain evidence="11 12">DSM 18888</strain>
    </source>
</reference>
<proteinExistence type="inferred from homology"/>
<comment type="similarity">
    <text evidence="4">Belongs to the methyl-accepting chemotaxis (MCP) protein family.</text>
</comment>
<dbReference type="InterPro" id="IPR000727">
    <property type="entry name" value="T_SNARE_dom"/>
</dbReference>
<evidence type="ECO:0000313" key="11">
    <source>
        <dbReference type="EMBL" id="NJB74739.1"/>
    </source>
</evidence>
<feature type="compositionally biased region" description="Low complexity" evidence="6">
    <location>
        <begin position="633"/>
        <end position="648"/>
    </location>
</feature>
<evidence type="ECO:0000256" key="6">
    <source>
        <dbReference type="SAM" id="MobiDB-lite"/>
    </source>
</evidence>
<dbReference type="PANTHER" id="PTHR32089:SF112">
    <property type="entry name" value="LYSOZYME-LIKE PROTEIN-RELATED"/>
    <property type="match status" value="1"/>
</dbReference>
<accession>A0ABX0WZF7</accession>
<keyword evidence="2" id="KW-1003">Cell membrane</keyword>
<evidence type="ECO:0000256" key="1">
    <source>
        <dbReference type="ARBA" id="ARBA00004429"/>
    </source>
</evidence>
<evidence type="ECO:0000256" key="3">
    <source>
        <dbReference type="ARBA" id="ARBA00023224"/>
    </source>
</evidence>
<evidence type="ECO:0000313" key="12">
    <source>
        <dbReference type="Proteomes" id="UP000556869"/>
    </source>
</evidence>
<comment type="caution">
    <text evidence="11">The sequence shown here is derived from an EMBL/GenBank/DDBJ whole genome shotgun (WGS) entry which is preliminary data.</text>
</comment>
<dbReference type="Gene3D" id="1.10.287.950">
    <property type="entry name" value="Methyl-accepting chemotaxis protein"/>
    <property type="match status" value="1"/>
</dbReference>
<keyword evidence="7" id="KW-1133">Transmembrane helix</keyword>
<dbReference type="PANTHER" id="PTHR32089">
    <property type="entry name" value="METHYL-ACCEPTING CHEMOTAXIS PROTEIN MCPB"/>
    <property type="match status" value="1"/>
</dbReference>
<keyword evidence="7" id="KW-0812">Transmembrane</keyword>
<dbReference type="PROSITE" id="PS50885">
    <property type="entry name" value="HAMP"/>
    <property type="match status" value="1"/>
</dbReference>
<evidence type="ECO:0000256" key="2">
    <source>
        <dbReference type="ARBA" id="ARBA00022519"/>
    </source>
</evidence>
<dbReference type="SUPFAM" id="SSF58104">
    <property type="entry name" value="Methyl-accepting chemotaxis protein (MCP) signaling domain"/>
    <property type="match status" value="1"/>
</dbReference>
<keyword evidence="7" id="KW-0472">Membrane</keyword>
<keyword evidence="2" id="KW-0997">Cell inner membrane</keyword>
<feature type="compositionally biased region" description="Basic and acidic residues" evidence="6">
    <location>
        <begin position="649"/>
        <end position="661"/>
    </location>
</feature>
<dbReference type="SMART" id="SM00283">
    <property type="entry name" value="MA"/>
    <property type="match status" value="1"/>
</dbReference>
<gene>
    <name evidence="11" type="ORF">GGR96_001831</name>
</gene>
<evidence type="ECO:0000256" key="4">
    <source>
        <dbReference type="ARBA" id="ARBA00029447"/>
    </source>
</evidence>
<evidence type="ECO:0000259" key="8">
    <source>
        <dbReference type="PROSITE" id="PS50111"/>
    </source>
</evidence>
<dbReference type="Pfam" id="PF00015">
    <property type="entry name" value="MCPsignal"/>
    <property type="match status" value="1"/>
</dbReference>
<keyword evidence="12" id="KW-1185">Reference proteome</keyword>
<protein>
    <submittedName>
        <fullName evidence="11">Methyl-accepting chemotaxis protein</fullName>
    </submittedName>
</protein>
<evidence type="ECO:0000256" key="7">
    <source>
        <dbReference type="SAM" id="Phobius"/>
    </source>
</evidence>
<feature type="transmembrane region" description="Helical" evidence="7">
    <location>
        <begin position="313"/>
        <end position="333"/>
    </location>
</feature>
<dbReference type="Proteomes" id="UP000556869">
    <property type="component" value="Unassembled WGS sequence"/>
</dbReference>
<dbReference type="RefSeq" id="WP_064780548.1">
    <property type="nucleotide sequence ID" value="NZ_BAAAEQ010000002.1"/>
</dbReference>
<dbReference type="SMART" id="SM00304">
    <property type="entry name" value="HAMP"/>
    <property type="match status" value="1"/>
</dbReference>
<keyword evidence="3 5" id="KW-0807">Transducer</keyword>
<feature type="domain" description="HAMP" evidence="10">
    <location>
        <begin position="335"/>
        <end position="388"/>
    </location>
</feature>
<dbReference type="EMBL" id="JAATJD010000002">
    <property type="protein sequence ID" value="NJB74739.1"/>
    <property type="molecule type" value="Genomic_DNA"/>
</dbReference>
<sequence length="683" mass="72364">MLDRFRISTRLMMAFITMALVTTLTGVAGIVFTKLLSSESKTVAVDLAPLGDAAMEIKLTATNAHLLLEEIMGGDTSEDINEVWALLDESRWYANAILEGGTNDEGTFVASQSPAVRAQIEDVLVALDTLIAVSERRYARIASQEGVGTGADQQFDSLYENLQTDLGKLLPPLRQSTDPAALAAIENVGEARYRLANGHLFLEELLSGDPELTYDGVAENFTEARNRITAINIPALSDQTTKLANDINALANTAKTRADNTLANLSADAEADVEFDASFERFISLADAAEEIVHDDMDAGLSDMERQITLSEATMITVTIVGFVLAILFTIGARRGIVYPITRLADDMGKLAGRDINVDIPYVRAQTEIGDMARSVQVFKDNMIASDKMTAEKEQEQKALDAANTARLASIKKFDGEISRILGSVTGSVGTVKDTSDNLNETADINAAMANDVNQASSEANRNVQTVASAAEELSASINEIRAQVDRSLEISGSAVSQAEHTNQLVEGLAVSAAKIGEVLGLISDIAEQTNLLALNATIEAARAGDAGKGFAVVASEVKNLANQTGKATDEIGSQITGIQDATKQSVDAIKGITTVISDMSEIASSIAAAIEQQGVATAEIAARVLDASDATSKASDQSDSIQSAAEQNRARASELAKAAHELASGSNALRQSVDTFLDDVRQ</sequence>
<comment type="subcellular location">
    <subcellularLocation>
        <location evidence="1">Cell inner membrane</location>
        <topology evidence="1">Multi-pass membrane protein</topology>
    </subcellularLocation>
</comment>
<evidence type="ECO:0000256" key="5">
    <source>
        <dbReference type="PROSITE-ProRule" id="PRU00284"/>
    </source>
</evidence>
<name>A0ABX0WZF7_9PROT</name>
<dbReference type="PROSITE" id="PS50192">
    <property type="entry name" value="T_SNARE"/>
    <property type="match status" value="1"/>
</dbReference>
<dbReference type="Gene3D" id="6.10.340.10">
    <property type="match status" value="1"/>
</dbReference>
<dbReference type="InterPro" id="IPR003660">
    <property type="entry name" value="HAMP_dom"/>
</dbReference>
<organism evidence="11 12">
    <name type="scientific">Thalassospira tepidiphila</name>
    <dbReference type="NCBI Taxonomy" id="393657"/>
    <lineage>
        <taxon>Bacteria</taxon>
        <taxon>Pseudomonadati</taxon>
        <taxon>Pseudomonadota</taxon>
        <taxon>Alphaproteobacteria</taxon>
        <taxon>Rhodospirillales</taxon>
        <taxon>Thalassospiraceae</taxon>
        <taxon>Thalassospira</taxon>
    </lineage>
</organism>